<keyword evidence="3 7" id="KW-0812">Transmembrane</keyword>
<dbReference type="EMBL" id="JAEUBG010004553">
    <property type="protein sequence ID" value="KAH3681186.1"/>
    <property type="molecule type" value="Genomic_DNA"/>
</dbReference>
<dbReference type="PANTHER" id="PTHR12841">
    <property type="entry name" value="PROTEIN UNC-50 HOMOLOG"/>
    <property type="match status" value="1"/>
</dbReference>
<accession>A0A9P8TK19</accession>
<dbReference type="PANTHER" id="PTHR12841:SF6">
    <property type="entry name" value="PROTEIN UNC-50 HOMOLOG"/>
    <property type="match status" value="1"/>
</dbReference>
<reference evidence="8" key="2">
    <citation type="submission" date="2021-01" db="EMBL/GenBank/DDBJ databases">
        <authorList>
            <person name="Schikora-Tamarit M.A."/>
        </authorList>
    </citation>
    <scope>NUCLEOTIDE SEQUENCE</scope>
    <source>
        <strain evidence="8">CBS2887</strain>
    </source>
</reference>
<keyword evidence="5 7" id="KW-0472">Membrane</keyword>
<feature type="transmembrane region" description="Helical" evidence="7">
    <location>
        <begin position="220"/>
        <end position="244"/>
    </location>
</feature>
<dbReference type="Proteomes" id="UP000774326">
    <property type="component" value="Unassembled WGS sequence"/>
</dbReference>
<organism evidence="8 9">
    <name type="scientific">Wickerhamomyces pijperi</name>
    <name type="common">Yeast</name>
    <name type="synonym">Pichia pijperi</name>
    <dbReference type="NCBI Taxonomy" id="599730"/>
    <lineage>
        <taxon>Eukaryota</taxon>
        <taxon>Fungi</taxon>
        <taxon>Dikarya</taxon>
        <taxon>Ascomycota</taxon>
        <taxon>Saccharomycotina</taxon>
        <taxon>Saccharomycetes</taxon>
        <taxon>Phaffomycetales</taxon>
        <taxon>Wickerhamomycetaceae</taxon>
        <taxon>Wickerhamomyces</taxon>
    </lineage>
</organism>
<evidence type="ECO:0008006" key="10">
    <source>
        <dbReference type="Google" id="ProtNLM"/>
    </source>
</evidence>
<comment type="subcellular location">
    <subcellularLocation>
        <location evidence="1">Membrane</location>
        <topology evidence="1">Multi-pass membrane protein</topology>
    </subcellularLocation>
</comment>
<evidence type="ECO:0000256" key="6">
    <source>
        <dbReference type="SAM" id="MobiDB-lite"/>
    </source>
</evidence>
<evidence type="ECO:0000313" key="9">
    <source>
        <dbReference type="Proteomes" id="UP000774326"/>
    </source>
</evidence>
<feature type="transmembrane region" description="Helical" evidence="7">
    <location>
        <begin position="111"/>
        <end position="129"/>
    </location>
</feature>
<evidence type="ECO:0000256" key="7">
    <source>
        <dbReference type="SAM" id="Phobius"/>
    </source>
</evidence>
<evidence type="ECO:0000313" key="8">
    <source>
        <dbReference type="EMBL" id="KAH3681186.1"/>
    </source>
</evidence>
<protein>
    <recommendedName>
        <fullName evidence="10">UNC-50 family protein</fullName>
    </recommendedName>
</protein>
<gene>
    <name evidence="8" type="ORF">WICPIJ_007881</name>
</gene>
<feature type="region of interest" description="Disordered" evidence="6">
    <location>
        <begin position="1"/>
        <end position="25"/>
    </location>
</feature>
<dbReference type="InterPro" id="IPR007881">
    <property type="entry name" value="UNC-50"/>
</dbReference>
<reference evidence="8" key="1">
    <citation type="journal article" date="2021" name="Open Biol.">
        <title>Shared evolutionary footprints suggest mitochondrial oxidative damage underlies multiple complex I losses in fungi.</title>
        <authorList>
            <person name="Schikora-Tamarit M.A."/>
            <person name="Marcet-Houben M."/>
            <person name="Nosek J."/>
            <person name="Gabaldon T."/>
        </authorList>
    </citation>
    <scope>NUCLEOTIDE SEQUENCE</scope>
    <source>
        <strain evidence="8">CBS2887</strain>
    </source>
</reference>
<name>A0A9P8TK19_WICPI</name>
<sequence length="287" mass="32687">MARQPSHTPILPQTNDDVSSYRSGRTATSFTPTSFFGSRNGSFKPNSTSSSSVSFKMPLLLKRIFKPVGTLDFETAMWEILQLLHSPKKVYKSLYYRNQTKNHWARDDPSFFILLSGLITLSAVAWGVAYSPGVLGVLKLIVYMVFVDFFIVGGIVASVCWFAVNRFLRRKDTISGTAEGGELEWGYCFDVHCNSYLIIWVNLYVVQFILLPVLQLDNWLSLILGNSLYFGSWVYYTVITFYGYNLLPFLVNTQLVLYPIVPLTVVYLISCLFGINLTQKMTEYYFS</sequence>
<evidence type="ECO:0000256" key="3">
    <source>
        <dbReference type="ARBA" id="ARBA00022692"/>
    </source>
</evidence>
<comment type="caution">
    <text evidence="8">The sequence shown here is derived from an EMBL/GenBank/DDBJ whole genome shotgun (WGS) entry which is preliminary data.</text>
</comment>
<evidence type="ECO:0000256" key="2">
    <source>
        <dbReference type="ARBA" id="ARBA00006293"/>
    </source>
</evidence>
<keyword evidence="4 7" id="KW-1133">Transmembrane helix</keyword>
<evidence type="ECO:0000256" key="1">
    <source>
        <dbReference type="ARBA" id="ARBA00004141"/>
    </source>
</evidence>
<keyword evidence="9" id="KW-1185">Reference proteome</keyword>
<dbReference type="AlphaFoldDB" id="A0A9P8TK19"/>
<dbReference type="Pfam" id="PF05216">
    <property type="entry name" value="UNC-50"/>
    <property type="match status" value="1"/>
</dbReference>
<comment type="similarity">
    <text evidence="2">Belongs to the unc-50 family.</text>
</comment>
<feature type="transmembrane region" description="Helical" evidence="7">
    <location>
        <begin position="141"/>
        <end position="164"/>
    </location>
</feature>
<evidence type="ECO:0000256" key="5">
    <source>
        <dbReference type="ARBA" id="ARBA00023136"/>
    </source>
</evidence>
<dbReference type="OrthoDB" id="10027013at2759"/>
<dbReference type="GO" id="GO:0000139">
    <property type="term" value="C:Golgi membrane"/>
    <property type="evidence" value="ECO:0007669"/>
    <property type="project" value="TreeGrafter"/>
</dbReference>
<proteinExistence type="inferred from homology"/>
<feature type="transmembrane region" description="Helical" evidence="7">
    <location>
        <begin position="196"/>
        <end position="214"/>
    </location>
</feature>
<feature type="transmembrane region" description="Helical" evidence="7">
    <location>
        <begin position="256"/>
        <end position="277"/>
    </location>
</feature>
<evidence type="ECO:0000256" key="4">
    <source>
        <dbReference type="ARBA" id="ARBA00022989"/>
    </source>
</evidence>